<keyword evidence="6" id="KW-0560">Oxidoreductase</keyword>
<evidence type="ECO:0000256" key="7">
    <source>
        <dbReference type="ARBA" id="ARBA00023004"/>
    </source>
</evidence>
<evidence type="ECO:0000256" key="10">
    <source>
        <dbReference type="SAM" id="MobiDB-lite"/>
    </source>
</evidence>
<dbReference type="Pfam" id="PF00355">
    <property type="entry name" value="Rieske"/>
    <property type="match status" value="1"/>
</dbReference>
<comment type="subcellular location">
    <subcellularLocation>
        <location evidence="1">Membrane</location>
    </subcellularLocation>
</comment>
<protein>
    <recommendedName>
        <fullName evidence="12">Rieske domain-containing protein</fullName>
    </recommendedName>
</protein>
<gene>
    <name evidence="13" type="ORF">Cvel_27765</name>
</gene>
<feature type="region of interest" description="Disordered" evidence="10">
    <location>
        <begin position="350"/>
        <end position="410"/>
    </location>
</feature>
<dbReference type="Pfam" id="PF19112">
    <property type="entry name" value="VanA_C"/>
    <property type="match status" value="1"/>
</dbReference>
<keyword evidence="9 11" id="KW-0472">Membrane</keyword>
<reference evidence="13" key="1">
    <citation type="submission" date="2014-11" db="EMBL/GenBank/DDBJ databases">
        <authorList>
            <person name="Otto D Thomas"/>
            <person name="Naeem Raeece"/>
        </authorList>
    </citation>
    <scope>NUCLEOTIDE SEQUENCE</scope>
</reference>
<dbReference type="SUPFAM" id="SSF50022">
    <property type="entry name" value="ISP domain"/>
    <property type="match status" value="1"/>
</dbReference>
<keyword evidence="7" id="KW-0408">Iron</keyword>
<dbReference type="GO" id="GO:0016020">
    <property type="term" value="C:membrane"/>
    <property type="evidence" value="ECO:0007669"/>
    <property type="project" value="UniProtKB-SubCell"/>
</dbReference>
<keyword evidence="2 11" id="KW-0812">Transmembrane</keyword>
<evidence type="ECO:0000313" key="13">
    <source>
        <dbReference type="EMBL" id="CEM43762.1"/>
    </source>
</evidence>
<dbReference type="InterPro" id="IPR017941">
    <property type="entry name" value="Rieske_2Fe-2S"/>
</dbReference>
<dbReference type="InterPro" id="IPR050584">
    <property type="entry name" value="Cholesterol_7-desaturase"/>
</dbReference>
<keyword evidence="5 11" id="KW-1133">Transmembrane helix</keyword>
<evidence type="ECO:0000256" key="2">
    <source>
        <dbReference type="ARBA" id="ARBA00022692"/>
    </source>
</evidence>
<dbReference type="AlphaFoldDB" id="A0A0G4HI12"/>
<dbReference type="GO" id="GO:0046872">
    <property type="term" value="F:metal ion binding"/>
    <property type="evidence" value="ECO:0007669"/>
    <property type="project" value="UniProtKB-KW"/>
</dbReference>
<feature type="compositionally biased region" description="Basic and acidic residues" evidence="10">
    <location>
        <begin position="361"/>
        <end position="378"/>
    </location>
</feature>
<evidence type="ECO:0000256" key="11">
    <source>
        <dbReference type="SAM" id="Phobius"/>
    </source>
</evidence>
<dbReference type="PANTHER" id="PTHR21266">
    <property type="entry name" value="IRON-SULFUR DOMAIN CONTAINING PROTEIN"/>
    <property type="match status" value="1"/>
</dbReference>
<evidence type="ECO:0000256" key="3">
    <source>
        <dbReference type="ARBA" id="ARBA00022714"/>
    </source>
</evidence>
<dbReference type="InterPro" id="IPR044043">
    <property type="entry name" value="VanA_C_cat"/>
</dbReference>
<dbReference type="SUPFAM" id="SSF55961">
    <property type="entry name" value="Bet v1-like"/>
    <property type="match status" value="1"/>
</dbReference>
<dbReference type="GO" id="GO:0005737">
    <property type="term" value="C:cytoplasm"/>
    <property type="evidence" value="ECO:0007669"/>
    <property type="project" value="TreeGrafter"/>
</dbReference>
<evidence type="ECO:0000256" key="5">
    <source>
        <dbReference type="ARBA" id="ARBA00022989"/>
    </source>
</evidence>
<evidence type="ECO:0000256" key="8">
    <source>
        <dbReference type="ARBA" id="ARBA00023014"/>
    </source>
</evidence>
<dbReference type="PROSITE" id="PS51296">
    <property type="entry name" value="RIESKE"/>
    <property type="match status" value="1"/>
</dbReference>
<evidence type="ECO:0000256" key="6">
    <source>
        <dbReference type="ARBA" id="ARBA00023002"/>
    </source>
</evidence>
<dbReference type="InterPro" id="IPR036922">
    <property type="entry name" value="Rieske_2Fe-2S_sf"/>
</dbReference>
<dbReference type="EMBL" id="CDMZ01002756">
    <property type="protein sequence ID" value="CEM43762.1"/>
    <property type="molecule type" value="Genomic_DNA"/>
</dbReference>
<organism evidence="13">
    <name type="scientific">Chromera velia CCMP2878</name>
    <dbReference type="NCBI Taxonomy" id="1169474"/>
    <lineage>
        <taxon>Eukaryota</taxon>
        <taxon>Sar</taxon>
        <taxon>Alveolata</taxon>
        <taxon>Colpodellida</taxon>
        <taxon>Chromeraceae</taxon>
        <taxon>Chromera</taxon>
    </lineage>
</organism>
<dbReference type="GO" id="GO:0051537">
    <property type="term" value="F:2 iron, 2 sulfur cluster binding"/>
    <property type="evidence" value="ECO:0007669"/>
    <property type="project" value="UniProtKB-KW"/>
</dbReference>
<feature type="domain" description="Rieske" evidence="12">
    <location>
        <begin position="24"/>
        <end position="129"/>
    </location>
</feature>
<dbReference type="GO" id="GO:0016491">
    <property type="term" value="F:oxidoreductase activity"/>
    <property type="evidence" value="ECO:0007669"/>
    <property type="project" value="UniProtKB-KW"/>
</dbReference>
<evidence type="ECO:0000256" key="9">
    <source>
        <dbReference type="ARBA" id="ARBA00023136"/>
    </source>
</evidence>
<evidence type="ECO:0000259" key="12">
    <source>
        <dbReference type="PROSITE" id="PS51296"/>
    </source>
</evidence>
<dbReference type="Gene3D" id="2.102.10.10">
    <property type="entry name" value="Rieske [2Fe-2S] iron-sulphur domain"/>
    <property type="match status" value="1"/>
</dbReference>
<proteinExistence type="predicted"/>
<name>A0A0G4HI12_9ALVE</name>
<dbReference type="PhylomeDB" id="A0A0G4HI12"/>
<dbReference type="VEuPathDB" id="CryptoDB:Cvel_27765"/>
<feature type="transmembrane region" description="Helical" evidence="11">
    <location>
        <begin position="503"/>
        <end position="525"/>
    </location>
</feature>
<evidence type="ECO:0000256" key="1">
    <source>
        <dbReference type="ARBA" id="ARBA00004370"/>
    </source>
</evidence>
<evidence type="ECO:0000256" key="4">
    <source>
        <dbReference type="ARBA" id="ARBA00022723"/>
    </source>
</evidence>
<accession>A0A0G4HI12</accession>
<keyword evidence="4" id="KW-0479">Metal-binding</keyword>
<sequence>MASLSGAASKKFLRHVDTDLRSYWYPLALGEDVTDKKPSAVRILGEPVIIFRDADGEVRCLHDRCCHKNVRLSTARIVDGKVECFYHGWQFDGSGACVKIPSLPKGGSIPSNACVKSFPCVEQNGLVWVWPGPPEKADLSKVPDEPVFHDKKMHRRGVCVDLPVDSALWTENLMDLAHTPFAHDGAFNSRKDAEPMKLSYKAIEGGLEGFLEYGGKTLGKDVDMLTRWRAPCVSEVIVTRKDIDWKLHMFFYNVPTAPGQTRHIFVSFRNWGWILNLIPTMAKELDLHVVQQDMEALMAQQRNMIEGAPVISTPIQCDEMALAFRRWHRRAYGVSVGVDRDSGRVWRMTGGTCSIGNTGGKQEREAEKEKGGVSRKGSELPSEDATSADENSERGGDTSGPLLTTKGSGEEEDIESAWWRGWDGALPVDVLAQSAFETSFGHRHGGAFERAVTRTAGNKPLVSLWREQRGHAVPHPEGEREGFESDSYMNAIFRGVIKVTDIFGSPAVGAVAVTAAVACGAVAVARSSGKI</sequence>
<dbReference type="Gene3D" id="3.90.380.10">
    <property type="entry name" value="Naphthalene 1,2-dioxygenase Alpha Subunit, Chain A, domain 1"/>
    <property type="match status" value="1"/>
</dbReference>
<keyword evidence="8" id="KW-0411">Iron-sulfur</keyword>
<dbReference type="PANTHER" id="PTHR21266:SF32">
    <property type="entry name" value="CHOLESTEROL 7-DESATURASE NVD"/>
    <property type="match status" value="1"/>
</dbReference>
<keyword evidence="3" id="KW-0001">2Fe-2S</keyword>